<name>A0A1H9GGS8_FLAFI</name>
<sequence length="267" mass="30493">MKQIARVFSIVLLLFFITTSEAQILKKLSKKIQDNVAAKVVRKDSVTVEHKEGILNDDVMAMVHGKNKIDVSLIPNSYPFSWEYSLEIQSDNNKAMVVDYLLEPNAEYFGFKMQDAGGMFMVIDSKNRFMISTFKGEKGNMAMASKMPEYSEMIEKGNDSDEFSYKALPDKTIMGYNCRGIEATSEKFIMVFYYTNEAKVSFSDLFRAQQKQTAPNALKNYFKVGDKPLMMTMSMKDLKNKGVVTTMKCVSLVEKTNTFNKVDYIFM</sequence>
<dbReference type="AlphaFoldDB" id="A0A1H9GGS8"/>
<evidence type="ECO:0008006" key="3">
    <source>
        <dbReference type="Google" id="ProtNLM"/>
    </source>
</evidence>
<protein>
    <recommendedName>
        <fullName evidence="3">DUF4412 domain-containing protein</fullName>
    </recommendedName>
</protein>
<gene>
    <name evidence="1" type="ORF">SAMN05444355_102496</name>
</gene>
<evidence type="ECO:0000313" key="2">
    <source>
        <dbReference type="Proteomes" id="UP000183658"/>
    </source>
</evidence>
<dbReference type="RefSeq" id="WP_074721980.1">
    <property type="nucleotide sequence ID" value="NZ_CBCRVS010000001.1"/>
</dbReference>
<dbReference type="OrthoDB" id="1524221at2"/>
<evidence type="ECO:0000313" key="1">
    <source>
        <dbReference type="EMBL" id="SEQ49305.1"/>
    </source>
</evidence>
<accession>A0A1H9GGS8</accession>
<dbReference type="Proteomes" id="UP000183658">
    <property type="component" value="Unassembled WGS sequence"/>
</dbReference>
<reference evidence="2" key="1">
    <citation type="submission" date="2016-10" db="EMBL/GenBank/DDBJ databases">
        <authorList>
            <person name="Varghese N."/>
            <person name="Submissions S."/>
        </authorList>
    </citation>
    <scope>NUCLEOTIDE SEQUENCE [LARGE SCALE GENOMIC DNA]</scope>
    <source>
        <strain evidence="2">DSM 15719</strain>
    </source>
</reference>
<keyword evidence="2" id="KW-1185">Reference proteome</keyword>
<proteinExistence type="predicted"/>
<organism evidence="1 2">
    <name type="scientific">Flavobacterium frigoris</name>
    <dbReference type="NCBI Taxonomy" id="229204"/>
    <lineage>
        <taxon>Bacteria</taxon>
        <taxon>Pseudomonadati</taxon>
        <taxon>Bacteroidota</taxon>
        <taxon>Flavobacteriia</taxon>
        <taxon>Flavobacteriales</taxon>
        <taxon>Flavobacteriaceae</taxon>
        <taxon>Flavobacterium</taxon>
    </lineage>
</organism>
<dbReference type="EMBL" id="FOFZ01000002">
    <property type="protein sequence ID" value="SEQ49305.1"/>
    <property type="molecule type" value="Genomic_DNA"/>
</dbReference>